<dbReference type="AlphaFoldDB" id="A0A2T3HMC8"/>
<accession>A0A2T3HMC8</accession>
<feature type="compositionally biased region" description="Acidic residues" evidence="1">
    <location>
        <begin position="73"/>
        <end position="88"/>
    </location>
</feature>
<feature type="compositionally biased region" description="Basic and acidic residues" evidence="1">
    <location>
        <begin position="44"/>
        <end position="56"/>
    </location>
</feature>
<dbReference type="EMBL" id="PYLS01000005">
    <property type="protein sequence ID" value="PST83595.1"/>
    <property type="molecule type" value="Genomic_DNA"/>
</dbReference>
<feature type="compositionally biased region" description="Basic and acidic residues" evidence="1">
    <location>
        <begin position="22"/>
        <end position="32"/>
    </location>
</feature>
<dbReference type="Proteomes" id="UP000240912">
    <property type="component" value="Unassembled WGS sequence"/>
</dbReference>
<evidence type="ECO:0000313" key="3">
    <source>
        <dbReference type="Proteomes" id="UP000240912"/>
    </source>
</evidence>
<sequence>MEENKKDQEKQDNLTDLNEQMKGSDADYDHQLAENALNGNPDLTNDKDSSEDKDYFAHLADQVDNNPGRDQDDAAETEAREDENEDRN</sequence>
<organism evidence="2 3">
    <name type="scientific">Pedobacter yulinensis</name>
    <dbReference type="NCBI Taxonomy" id="2126353"/>
    <lineage>
        <taxon>Bacteria</taxon>
        <taxon>Pseudomonadati</taxon>
        <taxon>Bacteroidota</taxon>
        <taxon>Sphingobacteriia</taxon>
        <taxon>Sphingobacteriales</taxon>
        <taxon>Sphingobacteriaceae</taxon>
        <taxon>Pedobacter</taxon>
    </lineage>
</organism>
<name>A0A2T3HMC8_9SPHI</name>
<comment type="caution">
    <text evidence="2">The sequence shown here is derived from an EMBL/GenBank/DDBJ whole genome shotgun (WGS) entry which is preliminary data.</text>
</comment>
<evidence type="ECO:0000313" key="2">
    <source>
        <dbReference type="EMBL" id="PST83595.1"/>
    </source>
</evidence>
<reference evidence="2 3" key="1">
    <citation type="submission" date="2018-03" db="EMBL/GenBank/DDBJ databases">
        <authorList>
            <person name="Keele B.F."/>
        </authorList>
    </citation>
    <scope>NUCLEOTIDE SEQUENCE [LARGE SCALE GENOMIC DNA]</scope>
    <source>
        <strain evidence="2 3">YL28-9</strain>
    </source>
</reference>
<proteinExistence type="predicted"/>
<feature type="region of interest" description="Disordered" evidence="1">
    <location>
        <begin position="1"/>
        <end position="88"/>
    </location>
</feature>
<evidence type="ECO:0000256" key="1">
    <source>
        <dbReference type="SAM" id="MobiDB-lite"/>
    </source>
</evidence>
<gene>
    <name evidence="2" type="ORF">C7T94_13720</name>
</gene>
<protein>
    <submittedName>
        <fullName evidence="2">Uncharacterized protein</fullName>
    </submittedName>
</protein>
<feature type="compositionally biased region" description="Basic and acidic residues" evidence="1">
    <location>
        <begin position="1"/>
        <end position="13"/>
    </location>
</feature>
<dbReference type="RefSeq" id="WP_107215855.1">
    <property type="nucleotide sequence ID" value="NZ_KZ686269.1"/>
</dbReference>
<keyword evidence="3" id="KW-1185">Reference proteome</keyword>